<organism evidence="1">
    <name type="scientific">human gut metagenome</name>
    <dbReference type="NCBI Taxonomy" id="408170"/>
    <lineage>
        <taxon>unclassified sequences</taxon>
        <taxon>metagenomes</taxon>
        <taxon>organismal metagenomes</taxon>
    </lineage>
</organism>
<name>W1YAD0_9ZZZZ</name>
<sequence length="30" mass="3618">EATIKKYIQDQEKEDILKDKLSVKEYFAPF</sequence>
<protein>
    <recommendedName>
        <fullName evidence="2">IS200/IS605 family transposase</fullName>
    </recommendedName>
</protein>
<reference evidence="1" key="1">
    <citation type="submission" date="2013-12" db="EMBL/GenBank/DDBJ databases">
        <title>A Varibaculum cambriense genome reconstructed from a premature infant gut community with otherwise low bacterial novelty that shifts toward anaerobic metabolism during the third week of life.</title>
        <authorList>
            <person name="Brown C.T."/>
            <person name="Sharon I."/>
            <person name="Thomas B.C."/>
            <person name="Castelle C.J."/>
            <person name="Morowitz M.J."/>
            <person name="Banfield J.F."/>
        </authorList>
    </citation>
    <scope>NUCLEOTIDE SEQUENCE</scope>
</reference>
<accession>W1YAD0</accession>
<gene>
    <name evidence="1" type="ORF">Q604_UNBC06817G0008</name>
</gene>
<evidence type="ECO:0008006" key="2">
    <source>
        <dbReference type="Google" id="ProtNLM"/>
    </source>
</evidence>
<dbReference type="AlphaFoldDB" id="W1YAD0"/>
<evidence type="ECO:0000313" key="1">
    <source>
        <dbReference type="EMBL" id="ETJ39311.1"/>
    </source>
</evidence>
<proteinExistence type="predicted"/>
<comment type="caution">
    <text evidence="1">The sequence shown here is derived from an EMBL/GenBank/DDBJ whole genome shotgun (WGS) entry which is preliminary data.</text>
</comment>
<feature type="non-terminal residue" evidence="1">
    <location>
        <position position="1"/>
    </location>
</feature>
<dbReference type="EMBL" id="AZMM01006817">
    <property type="protein sequence ID" value="ETJ39311.1"/>
    <property type="molecule type" value="Genomic_DNA"/>
</dbReference>